<dbReference type="AlphaFoldDB" id="Q23ZF9"/>
<organism evidence="2 3">
    <name type="scientific">Tetrahymena thermophila (strain SB210)</name>
    <dbReference type="NCBI Taxonomy" id="312017"/>
    <lineage>
        <taxon>Eukaryota</taxon>
        <taxon>Sar</taxon>
        <taxon>Alveolata</taxon>
        <taxon>Ciliophora</taxon>
        <taxon>Intramacronucleata</taxon>
        <taxon>Oligohymenophorea</taxon>
        <taxon>Hymenostomatida</taxon>
        <taxon>Tetrahymenina</taxon>
        <taxon>Tetrahymenidae</taxon>
        <taxon>Tetrahymena</taxon>
    </lineage>
</organism>
<dbReference type="KEGG" id="tet:TTHERM_00787040"/>
<protein>
    <submittedName>
        <fullName evidence="2">Uncharacterized protein</fullName>
    </submittedName>
</protein>
<evidence type="ECO:0000256" key="1">
    <source>
        <dbReference type="SAM" id="MobiDB-lite"/>
    </source>
</evidence>
<name>Q23ZF9_TETTS</name>
<feature type="region of interest" description="Disordered" evidence="1">
    <location>
        <begin position="1"/>
        <end position="26"/>
    </location>
</feature>
<feature type="region of interest" description="Disordered" evidence="1">
    <location>
        <begin position="71"/>
        <end position="93"/>
    </location>
</feature>
<sequence>MDSFSSKRSINAMIQTSSSQDSNIQTTNTSKSLISDAQDQNYFQICELGTNQLVQNQIMVLSNQEEGNLLNPKTPVEKRIKRKQQEKKDDKKKVIKEDDKNVIDIIKNELKSKSQSLQNFNNINRKTSVNKKLKYSEYLINKYLNSQSLFVEDKKFYIFSEVILDINYFKNFSQKEQYVHETKLQQYQKGFRFVNKVTHRIDNKFIEIDSQYFPQKLSDIKGILYMLNSLGDQSIQQFIQDLQQFWDTVISFQLLLKEEYKNSLFQKHFKEREEFCDKKCQEILQQLDPQQLVMYVNHYPDYEKYQLQSRLVGYSPELYELVAINSYIFYDYLSKNGCCDPRAMFHNFGNTLQEAIQYLYAIQLGLLPDQLQIVQNTELVTFDGFAFPVKQTTDVYLLAREYDIQHGLNFKSQQILVIQNFEFLDENAKKTFKMMRQEQQQEFQASSLEKVEQKILNFNKNPQQIELINKYYADSLSDLYQFGNKWLKRCGFVDIKKKNKQEED</sequence>
<accession>Q23ZF9</accession>
<evidence type="ECO:0000313" key="2">
    <source>
        <dbReference type="EMBL" id="EAS01898.1"/>
    </source>
</evidence>
<keyword evidence="3" id="KW-1185">Reference proteome</keyword>
<dbReference type="GeneID" id="7831188"/>
<dbReference type="HOGENOM" id="CLU_039994_0_0_1"/>
<dbReference type="Proteomes" id="UP000009168">
    <property type="component" value="Unassembled WGS sequence"/>
</dbReference>
<reference evidence="3" key="1">
    <citation type="journal article" date="2006" name="PLoS Biol.">
        <title>Macronuclear genome sequence of the ciliate Tetrahymena thermophila, a model eukaryote.</title>
        <authorList>
            <person name="Eisen J.A."/>
            <person name="Coyne R.S."/>
            <person name="Wu M."/>
            <person name="Wu D."/>
            <person name="Thiagarajan M."/>
            <person name="Wortman J.R."/>
            <person name="Badger J.H."/>
            <person name="Ren Q."/>
            <person name="Amedeo P."/>
            <person name="Jones K.M."/>
            <person name="Tallon L.J."/>
            <person name="Delcher A.L."/>
            <person name="Salzberg S.L."/>
            <person name="Silva J.C."/>
            <person name="Haas B.J."/>
            <person name="Majoros W.H."/>
            <person name="Farzad M."/>
            <person name="Carlton J.M."/>
            <person name="Smith R.K. Jr."/>
            <person name="Garg J."/>
            <person name="Pearlman R.E."/>
            <person name="Karrer K.M."/>
            <person name="Sun L."/>
            <person name="Manning G."/>
            <person name="Elde N.C."/>
            <person name="Turkewitz A.P."/>
            <person name="Asai D.J."/>
            <person name="Wilkes D.E."/>
            <person name="Wang Y."/>
            <person name="Cai H."/>
            <person name="Collins K."/>
            <person name="Stewart B.A."/>
            <person name="Lee S.R."/>
            <person name="Wilamowska K."/>
            <person name="Weinberg Z."/>
            <person name="Ruzzo W.L."/>
            <person name="Wloga D."/>
            <person name="Gaertig J."/>
            <person name="Frankel J."/>
            <person name="Tsao C.-C."/>
            <person name="Gorovsky M.A."/>
            <person name="Keeling P.J."/>
            <person name="Waller R.F."/>
            <person name="Patron N.J."/>
            <person name="Cherry J.M."/>
            <person name="Stover N.A."/>
            <person name="Krieger C.J."/>
            <person name="del Toro C."/>
            <person name="Ryder H.F."/>
            <person name="Williamson S.C."/>
            <person name="Barbeau R.A."/>
            <person name="Hamilton E.P."/>
            <person name="Orias E."/>
        </authorList>
    </citation>
    <scope>NUCLEOTIDE SEQUENCE [LARGE SCALE GENOMIC DNA]</scope>
    <source>
        <strain evidence="3">SB210</strain>
    </source>
</reference>
<dbReference type="EMBL" id="GG662552">
    <property type="protein sequence ID" value="EAS01898.1"/>
    <property type="molecule type" value="Genomic_DNA"/>
</dbReference>
<dbReference type="InParanoid" id="Q23ZF9"/>
<proteinExistence type="predicted"/>
<evidence type="ECO:0000313" key="3">
    <source>
        <dbReference type="Proteomes" id="UP000009168"/>
    </source>
</evidence>
<dbReference type="RefSeq" id="XP_001022143.1">
    <property type="nucleotide sequence ID" value="XM_001022143.2"/>
</dbReference>
<gene>
    <name evidence="2" type="ORF">TTHERM_00787040</name>
</gene>